<dbReference type="UniPathway" id="UPA00094"/>
<dbReference type="EC" id="2.3.1.180" evidence="10"/>
<feature type="domain" description="Beta-ketoacyl-[acyl-carrier-protein] synthase III C-terminal" evidence="11">
    <location>
        <begin position="240"/>
        <end position="328"/>
    </location>
</feature>
<dbReference type="AlphaFoldDB" id="A0A0X8JQ84"/>
<dbReference type="CDD" id="cd00830">
    <property type="entry name" value="KAS_III"/>
    <property type="match status" value="1"/>
</dbReference>
<dbReference type="Gene3D" id="3.40.47.10">
    <property type="match status" value="1"/>
</dbReference>
<dbReference type="InterPro" id="IPR004655">
    <property type="entry name" value="FabH"/>
</dbReference>
<feature type="active site" evidence="10">
    <location>
        <position position="286"/>
    </location>
</feature>
<dbReference type="InterPro" id="IPR016039">
    <property type="entry name" value="Thiolase-like"/>
</dbReference>
<evidence type="ECO:0000256" key="3">
    <source>
        <dbReference type="ARBA" id="ARBA00022516"/>
    </source>
</evidence>
<evidence type="ECO:0000256" key="10">
    <source>
        <dbReference type="HAMAP-Rule" id="MF_01815"/>
    </source>
</evidence>
<comment type="similarity">
    <text evidence="1 10">Belongs to the thiolase-like superfamily. FabH family.</text>
</comment>
<evidence type="ECO:0000313" key="14">
    <source>
        <dbReference type="Proteomes" id="UP000063964"/>
    </source>
</evidence>
<evidence type="ECO:0000256" key="1">
    <source>
        <dbReference type="ARBA" id="ARBA00008642"/>
    </source>
</evidence>
<keyword evidence="8 10" id="KW-0511">Multifunctional enzyme</keyword>
<keyword evidence="2 10" id="KW-0963">Cytoplasm</keyword>
<dbReference type="NCBIfam" id="NF006829">
    <property type="entry name" value="PRK09352.1"/>
    <property type="match status" value="1"/>
</dbReference>
<evidence type="ECO:0000313" key="13">
    <source>
        <dbReference type="EMBL" id="AMD92757.1"/>
    </source>
</evidence>
<comment type="catalytic activity">
    <reaction evidence="10">
        <text>malonyl-[ACP] + acetyl-CoA + H(+) = 3-oxobutanoyl-[ACP] + CO2 + CoA</text>
        <dbReference type="Rhea" id="RHEA:12080"/>
        <dbReference type="Rhea" id="RHEA-COMP:9623"/>
        <dbReference type="Rhea" id="RHEA-COMP:9625"/>
        <dbReference type="ChEBI" id="CHEBI:15378"/>
        <dbReference type="ChEBI" id="CHEBI:16526"/>
        <dbReference type="ChEBI" id="CHEBI:57287"/>
        <dbReference type="ChEBI" id="CHEBI:57288"/>
        <dbReference type="ChEBI" id="CHEBI:78449"/>
        <dbReference type="ChEBI" id="CHEBI:78450"/>
        <dbReference type="EC" id="2.3.1.180"/>
    </reaction>
</comment>
<comment type="pathway">
    <text evidence="10">Lipid metabolism; fatty acid biosynthesis.</text>
</comment>
<dbReference type="GO" id="GO:0044550">
    <property type="term" value="P:secondary metabolite biosynthetic process"/>
    <property type="evidence" value="ECO:0007669"/>
    <property type="project" value="TreeGrafter"/>
</dbReference>
<dbReference type="InterPro" id="IPR013747">
    <property type="entry name" value="ACP_syn_III_C"/>
</dbReference>
<organism evidence="13 14">
    <name type="scientific">Desulfomicrobium orale DSM 12838</name>
    <dbReference type="NCBI Taxonomy" id="888061"/>
    <lineage>
        <taxon>Bacteria</taxon>
        <taxon>Pseudomonadati</taxon>
        <taxon>Thermodesulfobacteriota</taxon>
        <taxon>Desulfovibrionia</taxon>
        <taxon>Desulfovibrionales</taxon>
        <taxon>Desulfomicrobiaceae</taxon>
        <taxon>Desulfomicrobium</taxon>
    </lineage>
</organism>
<dbReference type="RefSeq" id="WP_066604865.1">
    <property type="nucleotide sequence ID" value="NZ_CP014230.1"/>
</dbReference>
<comment type="subunit">
    <text evidence="10">Homodimer.</text>
</comment>
<dbReference type="NCBIfam" id="TIGR00747">
    <property type="entry name" value="fabH"/>
    <property type="match status" value="1"/>
</dbReference>
<dbReference type="Proteomes" id="UP000063964">
    <property type="component" value="Chromosome"/>
</dbReference>
<keyword evidence="3 10" id="KW-0444">Lipid biosynthesis</keyword>
<evidence type="ECO:0000256" key="6">
    <source>
        <dbReference type="ARBA" id="ARBA00023098"/>
    </source>
</evidence>
<feature type="domain" description="Beta-ketoacyl-[acyl-carrier-protein] synthase III N-terminal" evidence="12">
    <location>
        <begin position="108"/>
        <end position="188"/>
    </location>
</feature>
<gene>
    <name evidence="10" type="primary">fabH</name>
    <name evidence="13" type="ORF">AXF15_06345</name>
</gene>
<dbReference type="GO" id="GO:0033818">
    <property type="term" value="F:beta-ketoacyl-acyl-carrier-protein synthase III activity"/>
    <property type="evidence" value="ECO:0007669"/>
    <property type="project" value="UniProtKB-UniRule"/>
</dbReference>
<dbReference type="STRING" id="888061.AXF15_06345"/>
<keyword evidence="4 10" id="KW-0808">Transferase</keyword>
<evidence type="ECO:0000256" key="9">
    <source>
        <dbReference type="ARBA" id="ARBA00023315"/>
    </source>
</evidence>
<dbReference type="HAMAP" id="MF_01815">
    <property type="entry name" value="FabH"/>
    <property type="match status" value="1"/>
</dbReference>
<dbReference type="GO" id="GO:0004315">
    <property type="term" value="F:3-oxoacyl-[acyl-carrier-protein] synthase activity"/>
    <property type="evidence" value="ECO:0007669"/>
    <property type="project" value="InterPro"/>
</dbReference>
<comment type="function">
    <text evidence="10">Catalyzes the condensation reaction of fatty acid synthesis by the addition to an acyl acceptor of two carbons from malonyl-ACP. Catalyzes the first condensation reaction which initiates fatty acid synthesis and may therefore play a role in governing the total rate of fatty acid production. Possesses both acetoacetyl-ACP synthase and acetyl transacylase activities. Its substrate specificity determines the biosynthesis of branched-chain and/or straight-chain of fatty acids.</text>
</comment>
<dbReference type="EMBL" id="CP014230">
    <property type="protein sequence ID" value="AMD92757.1"/>
    <property type="molecule type" value="Genomic_DNA"/>
</dbReference>
<sequence>MASRCFIAGLGAHLPRRIVTNADMERLVDTSDEWIRTRTGIGQRHFSGPDEPCSVLAHQASLRALDDAGLTPADLTHIMVGTFSGDYNLPTTACLLQDMLGLKGLPAFDLAAACSGFLYGLETARAYCSLYPDARILVVGSEVVTSRINFEDRSTCVLFGDGAGAAVVTGQDHPTGIRVLDVMLKADGSVGELLTVHGGGSACAPVLGQTIGEEYFVRMNGRDVFKHAVRYMSDVSAALLERNGLGAADVDLVIPHQANIRIIEAVVRKLDVDMDRVYVNVDRVGNTSAASIPIALTEAASSGRIRSGMKVLLTAFGGGFTWAAALLQF</sequence>
<comment type="subcellular location">
    <subcellularLocation>
        <location evidence="10">Cytoplasm</location>
    </subcellularLocation>
</comment>
<dbReference type="KEGG" id="doa:AXF15_06345"/>
<keyword evidence="5 10" id="KW-0276">Fatty acid metabolism</keyword>
<dbReference type="GO" id="GO:0005737">
    <property type="term" value="C:cytoplasm"/>
    <property type="evidence" value="ECO:0007669"/>
    <property type="project" value="UniProtKB-SubCell"/>
</dbReference>
<keyword evidence="7 10" id="KW-0275">Fatty acid biosynthesis</keyword>
<evidence type="ECO:0000259" key="12">
    <source>
        <dbReference type="Pfam" id="PF08545"/>
    </source>
</evidence>
<evidence type="ECO:0000259" key="11">
    <source>
        <dbReference type="Pfam" id="PF08541"/>
    </source>
</evidence>
<dbReference type="SUPFAM" id="SSF53901">
    <property type="entry name" value="Thiolase-like"/>
    <property type="match status" value="1"/>
</dbReference>
<name>A0A0X8JQ84_9BACT</name>
<dbReference type="OrthoDB" id="9815506at2"/>
<reference evidence="14" key="1">
    <citation type="submission" date="2016-02" db="EMBL/GenBank/DDBJ databases">
        <authorList>
            <person name="Holder M.E."/>
            <person name="Ajami N.J."/>
            <person name="Petrosino J.F."/>
        </authorList>
    </citation>
    <scope>NUCLEOTIDE SEQUENCE [LARGE SCALE GENOMIC DNA]</scope>
    <source>
        <strain evidence="14">DSM 12838</strain>
    </source>
</reference>
<keyword evidence="14" id="KW-1185">Reference proteome</keyword>
<dbReference type="InterPro" id="IPR013751">
    <property type="entry name" value="ACP_syn_III_N"/>
</dbReference>
<evidence type="ECO:0000256" key="2">
    <source>
        <dbReference type="ARBA" id="ARBA00022490"/>
    </source>
</evidence>
<evidence type="ECO:0000256" key="4">
    <source>
        <dbReference type="ARBA" id="ARBA00022679"/>
    </source>
</evidence>
<keyword evidence="6 10" id="KW-0443">Lipid metabolism</keyword>
<dbReference type="PANTHER" id="PTHR34069">
    <property type="entry name" value="3-OXOACYL-[ACYL-CARRIER-PROTEIN] SYNTHASE 3"/>
    <property type="match status" value="1"/>
</dbReference>
<feature type="active site" evidence="10">
    <location>
        <position position="256"/>
    </location>
</feature>
<dbReference type="Pfam" id="PF08541">
    <property type="entry name" value="ACP_syn_III_C"/>
    <property type="match status" value="1"/>
</dbReference>
<proteinExistence type="inferred from homology"/>
<protein>
    <recommendedName>
        <fullName evidence="10">Beta-ketoacyl-[acyl-carrier-protein] synthase III</fullName>
        <shortName evidence="10">Beta-ketoacyl-ACP synthase III</shortName>
        <shortName evidence="10">KAS III</shortName>
        <ecNumber evidence="10">2.3.1.180</ecNumber>
    </recommendedName>
    <alternativeName>
        <fullName evidence="10">3-oxoacyl-[acyl-carrier-protein] synthase 3</fullName>
    </alternativeName>
    <alternativeName>
        <fullName evidence="10">3-oxoacyl-[acyl-carrier-protein] synthase III</fullName>
    </alternativeName>
</protein>
<dbReference type="Pfam" id="PF08545">
    <property type="entry name" value="ACP_syn_III"/>
    <property type="match status" value="1"/>
</dbReference>
<keyword evidence="9 10" id="KW-0012">Acyltransferase</keyword>
<comment type="domain">
    <text evidence="10">The last Arg residue of the ACP-binding site is essential for the weak association between ACP/AcpP and FabH.</text>
</comment>
<feature type="active site" evidence="10">
    <location>
        <position position="114"/>
    </location>
</feature>
<evidence type="ECO:0000256" key="8">
    <source>
        <dbReference type="ARBA" id="ARBA00023268"/>
    </source>
</evidence>
<accession>A0A0X8JQ84</accession>
<feature type="region of interest" description="ACP-binding" evidence="10">
    <location>
        <begin position="257"/>
        <end position="261"/>
    </location>
</feature>
<dbReference type="PANTHER" id="PTHR34069:SF2">
    <property type="entry name" value="BETA-KETOACYL-[ACYL-CARRIER-PROTEIN] SYNTHASE III"/>
    <property type="match status" value="1"/>
</dbReference>
<dbReference type="GO" id="GO:0006633">
    <property type="term" value="P:fatty acid biosynthetic process"/>
    <property type="evidence" value="ECO:0007669"/>
    <property type="project" value="UniProtKB-UniRule"/>
</dbReference>
<evidence type="ECO:0000256" key="5">
    <source>
        <dbReference type="ARBA" id="ARBA00022832"/>
    </source>
</evidence>
<evidence type="ECO:0000256" key="7">
    <source>
        <dbReference type="ARBA" id="ARBA00023160"/>
    </source>
</evidence>